<evidence type="ECO:0000256" key="1">
    <source>
        <dbReference type="PROSITE-ProRule" id="PRU00047"/>
    </source>
</evidence>
<dbReference type="GO" id="GO:0008270">
    <property type="term" value="F:zinc ion binding"/>
    <property type="evidence" value="ECO:0007669"/>
    <property type="project" value="UniProtKB-KW"/>
</dbReference>
<feature type="domain" description="CCHC-type" evidence="3">
    <location>
        <begin position="303"/>
        <end position="319"/>
    </location>
</feature>
<dbReference type="EMBL" id="JALNTZ010000003">
    <property type="protein sequence ID" value="KAJ3658696.1"/>
    <property type="molecule type" value="Genomic_DNA"/>
</dbReference>
<dbReference type="PANTHER" id="PTHR46888:SF1">
    <property type="entry name" value="RIBONUCLEASE H"/>
    <property type="match status" value="1"/>
</dbReference>
<dbReference type="InterPro" id="IPR036875">
    <property type="entry name" value="Znf_CCHC_sf"/>
</dbReference>
<dbReference type="PROSITE" id="PS50158">
    <property type="entry name" value="ZF_CCHC"/>
    <property type="match status" value="2"/>
</dbReference>
<evidence type="ECO:0000313" key="5">
    <source>
        <dbReference type="Proteomes" id="UP001168821"/>
    </source>
</evidence>
<dbReference type="GO" id="GO:0003676">
    <property type="term" value="F:nucleic acid binding"/>
    <property type="evidence" value="ECO:0007669"/>
    <property type="project" value="InterPro"/>
</dbReference>
<dbReference type="Pfam" id="PF00098">
    <property type="entry name" value="zf-CCHC"/>
    <property type="match status" value="2"/>
</dbReference>
<evidence type="ECO:0000259" key="3">
    <source>
        <dbReference type="PROSITE" id="PS50158"/>
    </source>
</evidence>
<sequence length="709" mass="81642">MYTNSEFEEFCRREEQQARGTDKTVVDAASLMETVQVLVKQNNELLTALRENHTTQQSRQVQGDNAGSARQYGVMPDLSRSVEVYSGVEVGGASTAKQWLESVRTTATLHRWPDEFTFETVRCQVRGAARSWLMSRTDIRDWQNFQVAFTKTFVREPSATQLWKEMQEKNQGPKENLVEYFHTKVALCRALKLEFDETKEQVAIGLWSREMSSFIISKTHKDEDELFQDLIQYERIEQARRHRRDGEKMKEKQWLKGDIGKRVRDTNYVKIDESRSNNKVTCYNCGIVGHVARDCMKPRDEKRCFGCKETGHVKRECPNGPGVPREGVKPEAAQLVVENPSKNEESNADRYCREVILNSKLRVMAFIDPGSAVCTVTEEAVRKYHIQCLPSSQNLRGFGMAQVISSQWGARLTLKIDEVERETEFVVVPTAAQSMDFLIGRTFTDAPDVAYFRVGEVLHFGYEFEFPFKDMDVDAICEQKRVKRVNVVTSEDKKEPITTNMVRTSKTIVDEQKEPLIKLLTEYRDCIALNVHEIGCTNVMKMKIEDNDDPDWYPPEEVQKEIRNRIQEDQKKQRARYDKKKFQGVHYEVGDIVVMRVAPVATGESTKLQPKYRGPLEVIEVLPNDTYRVTSIEEEGRKFTTTANVAQLKLYRNVDETDDDADEEATSDSESECANKGLFRSKSSDSDLPRKRSGRPIRKPKHLDDYDLE</sequence>
<dbReference type="InterPro" id="IPR021109">
    <property type="entry name" value="Peptidase_aspartic_dom_sf"/>
</dbReference>
<dbReference type="Gene3D" id="4.10.60.10">
    <property type="entry name" value="Zinc finger, CCHC-type"/>
    <property type="match status" value="1"/>
</dbReference>
<organism evidence="4 5">
    <name type="scientific">Zophobas morio</name>
    <dbReference type="NCBI Taxonomy" id="2755281"/>
    <lineage>
        <taxon>Eukaryota</taxon>
        <taxon>Metazoa</taxon>
        <taxon>Ecdysozoa</taxon>
        <taxon>Arthropoda</taxon>
        <taxon>Hexapoda</taxon>
        <taxon>Insecta</taxon>
        <taxon>Pterygota</taxon>
        <taxon>Neoptera</taxon>
        <taxon>Endopterygota</taxon>
        <taxon>Coleoptera</taxon>
        <taxon>Polyphaga</taxon>
        <taxon>Cucujiformia</taxon>
        <taxon>Tenebrionidae</taxon>
        <taxon>Zophobas</taxon>
    </lineage>
</organism>
<feature type="compositionally biased region" description="Basic residues" evidence="2">
    <location>
        <begin position="691"/>
        <end position="701"/>
    </location>
</feature>
<dbReference type="CDD" id="cd00303">
    <property type="entry name" value="retropepsin_like"/>
    <property type="match status" value="1"/>
</dbReference>
<feature type="domain" description="CCHC-type" evidence="3">
    <location>
        <begin position="282"/>
        <end position="295"/>
    </location>
</feature>
<reference evidence="4" key="1">
    <citation type="journal article" date="2023" name="G3 (Bethesda)">
        <title>Whole genome assemblies of Zophobas morio and Tenebrio molitor.</title>
        <authorList>
            <person name="Kaur S."/>
            <person name="Stinson S.A."/>
            <person name="diCenzo G.C."/>
        </authorList>
    </citation>
    <scope>NUCLEOTIDE SEQUENCE</scope>
    <source>
        <strain evidence="4">QUZm001</strain>
    </source>
</reference>
<evidence type="ECO:0000256" key="2">
    <source>
        <dbReference type="SAM" id="MobiDB-lite"/>
    </source>
</evidence>
<accession>A0AA38INY2</accession>
<dbReference type="SUPFAM" id="SSF57756">
    <property type="entry name" value="Retrovirus zinc finger-like domains"/>
    <property type="match status" value="1"/>
</dbReference>
<proteinExistence type="predicted"/>
<dbReference type="Proteomes" id="UP001168821">
    <property type="component" value="Unassembled WGS sequence"/>
</dbReference>
<comment type="caution">
    <text evidence="4">The sequence shown here is derived from an EMBL/GenBank/DDBJ whole genome shotgun (WGS) entry which is preliminary data.</text>
</comment>
<protein>
    <recommendedName>
        <fullName evidence="3">CCHC-type domain-containing protein</fullName>
    </recommendedName>
</protein>
<dbReference type="SMART" id="SM00343">
    <property type="entry name" value="ZnF_C2HC"/>
    <property type="match status" value="2"/>
</dbReference>
<dbReference type="Gene3D" id="2.40.70.10">
    <property type="entry name" value="Acid Proteases"/>
    <property type="match status" value="1"/>
</dbReference>
<dbReference type="PANTHER" id="PTHR46888">
    <property type="entry name" value="ZINC KNUCKLE DOMAINCONTAINING PROTEIN-RELATED"/>
    <property type="match status" value="1"/>
</dbReference>
<dbReference type="InterPro" id="IPR001878">
    <property type="entry name" value="Znf_CCHC"/>
</dbReference>
<evidence type="ECO:0000313" key="4">
    <source>
        <dbReference type="EMBL" id="KAJ3658696.1"/>
    </source>
</evidence>
<keyword evidence="5" id="KW-1185">Reference proteome</keyword>
<keyword evidence="1" id="KW-0862">Zinc</keyword>
<keyword evidence="1" id="KW-0863">Zinc-finger</keyword>
<feature type="compositionally biased region" description="Acidic residues" evidence="2">
    <location>
        <begin position="656"/>
        <end position="671"/>
    </location>
</feature>
<feature type="region of interest" description="Disordered" evidence="2">
    <location>
        <begin position="656"/>
        <end position="709"/>
    </location>
</feature>
<keyword evidence="1" id="KW-0479">Metal-binding</keyword>
<name>A0AA38INY2_9CUCU</name>
<dbReference type="AlphaFoldDB" id="A0AA38INY2"/>
<gene>
    <name evidence="4" type="ORF">Zmor_010421</name>
</gene>